<organism evidence="1 2">
    <name type="scientific">Ideonella alba</name>
    <dbReference type="NCBI Taxonomy" id="2824118"/>
    <lineage>
        <taxon>Bacteria</taxon>
        <taxon>Pseudomonadati</taxon>
        <taxon>Pseudomonadota</taxon>
        <taxon>Betaproteobacteria</taxon>
        <taxon>Burkholderiales</taxon>
        <taxon>Sphaerotilaceae</taxon>
        <taxon>Ideonella</taxon>
    </lineage>
</organism>
<keyword evidence="2" id="KW-1185">Reference proteome</keyword>
<sequence length="457" mass="50785">MITHPSLAVDPESAFLLRIFYLFKEHGIRYAVMRNYFSLPNSAGGSDLDILCLDADLVSAQNLLQRAAEDAEGVCIGTAESPDVVKTHYLGRSADFASGWWGLKVDLFPGFRFCGLPLLTDDWHHTEVYHGAVRVLPDGLSGLLGVLKEVLNNEILPERYVGAARAAHVRDWPRMRALLTPMGERALQLLEQLLDASCDTEVRPALCRQLRRAFMVHALTRRPFQTMDNLVRFQYSKVFRYVRPSGLMLAVLGVDGAGKSTVIEAIKPALDDATHHALMIEHLRPALLPPLGRLKGGGQTSGPVTDPHGQTPSGLVLSLFRLFYLTLDYILGYWILIRPQISRLPNVVIFDRYAYDIAIDPRRFRIKLPQAVIRALVRFAPRPDLVVCLHGSAEAIAQRKHELSVDETSRQISALLAFAARTRTAVLISTTQGIEETRDLVLGAIVGALKARNHPRS</sequence>
<protein>
    <recommendedName>
        <fullName evidence="3">Thymidylate kinase</fullName>
    </recommendedName>
</protein>
<dbReference type="EMBL" id="JAGQDD010000001">
    <property type="protein sequence ID" value="MBQ0929179.1"/>
    <property type="molecule type" value="Genomic_DNA"/>
</dbReference>
<gene>
    <name evidence="1" type="ORF">KAK03_01680</name>
</gene>
<dbReference type="InterPro" id="IPR027417">
    <property type="entry name" value="P-loop_NTPase"/>
</dbReference>
<evidence type="ECO:0008006" key="3">
    <source>
        <dbReference type="Google" id="ProtNLM"/>
    </source>
</evidence>
<dbReference type="AlphaFoldDB" id="A0A941BJK1"/>
<dbReference type="RefSeq" id="WP_210851436.1">
    <property type="nucleotide sequence ID" value="NZ_JAGQDD010000001.1"/>
</dbReference>
<proteinExistence type="predicted"/>
<dbReference type="Proteomes" id="UP000676246">
    <property type="component" value="Unassembled WGS sequence"/>
</dbReference>
<comment type="caution">
    <text evidence="1">The sequence shown here is derived from an EMBL/GenBank/DDBJ whole genome shotgun (WGS) entry which is preliminary data.</text>
</comment>
<dbReference type="Gene3D" id="3.40.50.300">
    <property type="entry name" value="P-loop containing nucleotide triphosphate hydrolases"/>
    <property type="match status" value="1"/>
</dbReference>
<evidence type="ECO:0000313" key="1">
    <source>
        <dbReference type="EMBL" id="MBQ0929179.1"/>
    </source>
</evidence>
<name>A0A941BJK1_9BURK</name>
<dbReference type="SUPFAM" id="SSF52540">
    <property type="entry name" value="P-loop containing nucleoside triphosphate hydrolases"/>
    <property type="match status" value="1"/>
</dbReference>
<accession>A0A941BJK1</accession>
<evidence type="ECO:0000313" key="2">
    <source>
        <dbReference type="Proteomes" id="UP000676246"/>
    </source>
</evidence>
<reference evidence="1 2" key="1">
    <citation type="submission" date="2021-04" db="EMBL/GenBank/DDBJ databases">
        <title>The genome sequence of Ideonella sp. 3Y2.</title>
        <authorList>
            <person name="Liu Y."/>
        </authorList>
    </citation>
    <scope>NUCLEOTIDE SEQUENCE [LARGE SCALE GENOMIC DNA]</scope>
    <source>
        <strain evidence="1 2">3Y2</strain>
    </source>
</reference>